<dbReference type="GO" id="GO:0009279">
    <property type="term" value="C:cell outer membrane"/>
    <property type="evidence" value="ECO:0007669"/>
    <property type="project" value="UniProtKB-SubCell"/>
</dbReference>
<dbReference type="InterPro" id="IPR036737">
    <property type="entry name" value="OmpA-like_sf"/>
</dbReference>
<dbReference type="RefSeq" id="WP_183412303.1">
    <property type="nucleotide sequence ID" value="NZ_JACHYB010000001.1"/>
</dbReference>
<proteinExistence type="predicted"/>
<keyword evidence="3" id="KW-0998">Cell outer membrane</keyword>
<comment type="caution">
    <text evidence="6">The sequence shown here is derived from an EMBL/GenBank/DDBJ whole genome shotgun (WGS) entry which is preliminary data.</text>
</comment>
<keyword evidence="7" id="KW-1185">Reference proteome</keyword>
<evidence type="ECO:0000256" key="3">
    <source>
        <dbReference type="ARBA" id="ARBA00023237"/>
    </source>
</evidence>
<dbReference type="EMBL" id="JACHYB010000001">
    <property type="protein sequence ID" value="MBB3186404.1"/>
    <property type="molecule type" value="Genomic_DNA"/>
</dbReference>
<dbReference type="SUPFAM" id="SSF103088">
    <property type="entry name" value="OmpA-like"/>
    <property type="match status" value="1"/>
</dbReference>
<dbReference type="AlphaFoldDB" id="A0A7W5DNX4"/>
<dbReference type="InterPro" id="IPR006664">
    <property type="entry name" value="OMP_bac"/>
</dbReference>
<evidence type="ECO:0000313" key="7">
    <source>
        <dbReference type="Proteomes" id="UP000544222"/>
    </source>
</evidence>
<evidence type="ECO:0000259" key="5">
    <source>
        <dbReference type="PROSITE" id="PS51123"/>
    </source>
</evidence>
<dbReference type="PANTHER" id="PTHR30329:SF21">
    <property type="entry name" value="LIPOPROTEIN YIAD-RELATED"/>
    <property type="match status" value="1"/>
</dbReference>
<dbReference type="PANTHER" id="PTHR30329">
    <property type="entry name" value="STATOR ELEMENT OF FLAGELLAR MOTOR COMPLEX"/>
    <property type="match status" value="1"/>
</dbReference>
<dbReference type="InterPro" id="IPR050330">
    <property type="entry name" value="Bact_OuterMem_StrucFunc"/>
</dbReference>
<keyword evidence="2 4" id="KW-0472">Membrane</keyword>
<dbReference type="PROSITE" id="PS51123">
    <property type="entry name" value="OMPA_2"/>
    <property type="match status" value="1"/>
</dbReference>
<dbReference type="PRINTS" id="PR01021">
    <property type="entry name" value="OMPADOMAIN"/>
</dbReference>
<sequence>MKQLTYDPSNYTIKHLFLMQIFKVSWGMLFLFYCMQSGYCEGTKSVSPNADMCTGLAILPSRNNGSYLHCPVSNRIYFHIKDYNTERFFYGFNWQKYGSGLVAASYIKDSTLHYKFYRKSPGKAKNVYMLIYAPDGTLAQRPILLPSNGIGHIDSYNQAIEGPDINRSMSKGYRPLVFKPKMNGEYWIEFYISNDGGRSSTSKNEWIYSPYFDLTVATSTGKKFNGRVHSAKWGLVAIDPRTFGNTITADASPTFYAMTSDGVVYRITFEQGFEPIDFNVAMTAYGVVDKGNWLEDRISRNDKISPTFNNGFPIFLNLPDSTVYSFAKPPKTPSFGNPGVIGCYPGPYLIRFILQQPSDCRLVIQHTPADSLSNRIIEIPNCKKGLNTYLWDGRDNHGKIFPENSKIELVVVDNIGRGNLPIYDAEINKGGVNIDCVAPAKTNHIRIYWDDSQLTSVGSDLKNDQDNLTGPGIDNSMYGSITPSHAWNGNGNPMQFIPAPAVQQNDLDDIQANDFGNVRTINSWFWGISLHASTWTNASCISINGKVSVKNMSLVHFTQNHHTNIFVTLIDPTTLKVLSFVQADSSGIYSLKDCPINGLDMPIILTSEAQAVGFNPTDTLRFFDISKRNVMQTVSTASSSVFNINFQLIPIDHSISITGIVKNFQTSLPFPSATVFIYNQLNHLIQIAKTNSYGVFKSSFKMPFNGNIKVFAPHYLSDCLALKIDSTIKDSTVVIPHPLFLRPFQAHIGKIFYNFNKWDIRSDAKLTLDSLVTILKKYPVKVEIYSYCDSRGSNAYNNALSKQRANAVANYLIMHGISHQQFISKGYGKHHLIFKEKNGIPPTEAQQQENRRSEFKIIRNRYLNQNQLIKLHNGNQFTYKKAIKNWIISSEFNSTPQYEIK</sequence>
<evidence type="ECO:0000256" key="1">
    <source>
        <dbReference type="ARBA" id="ARBA00004442"/>
    </source>
</evidence>
<protein>
    <submittedName>
        <fullName evidence="6">Outer membrane protein OmpA-like peptidoglycan-associated protein</fullName>
    </submittedName>
</protein>
<feature type="domain" description="OmpA-like" evidence="5">
    <location>
        <begin position="740"/>
        <end position="861"/>
    </location>
</feature>
<dbReference type="Pfam" id="PF00691">
    <property type="entry name" value="OmpA"/>
    <property type="match status" value="1"/>
</dbReference>
<evidence type="ECO:0000256" key="4">
    <source>
        <dbReference type="PROSITE-ProRule" id="PRU00473"/>
    </source>
</evidence>
<dbReference type="Proteomes" id="UP000544222">
    <property type="component" value="Unassembled WGS sequence"/>
</dbReference>
<gene>
    <name evidence="6" type="ORF">FHX64_000567</name>
</gene>
<comment type="subcellular location">
    <subcellularLocation>
        <location evidence="1">Cell outer membrane</location>
    </subcellularLocation>
</comment>
<evidence type="ECO:0000313" key="6">
    <source>
        <dbReference type="EMBL" id="MBB3186404.1"/>
    </source>
</evidence>
<evidence type="ECO:0000256" key="2">
    <source>
        <dbReference type="ARBA" id="ARBA00023136"/>
    </source>
</evidence>
<reference evidence="6 7" key="1">
    <citation type="submission" date="2020-08" db="EMBL/GenBank/DDBJ databases">
        <title>Genomic Encyclopedia of Type Strains, Phase IV (KMG-IV): sequencing the most valuable type-strain genomes for metagenomic binning, comparative biology and taxonomic classification.</title>
        <authorList>
            <person name="Goeker M."/>
        </authorList>
    </citation>
    <scope>NUCLEOTIDE SEQUENCE [LARGE SCALE GENOMIC DNA]</scope>
    <source>
        <strain evidence="6 7">DSM 27471</strain>
    </source>
</reference>
<accession>A0A7W5DNX4</accession>
<dbReference type="InterPro" id="IPR006665">
    <property type="entry name" value="OmpA-like"/>
</dbReference>
<dbReference type="Gene3D" id="3.30.1330.60">
    <property type="entry name" value="OmpA-like domain"/>
    <property type="match status" value="1"/>
</dbReference>
<name>A0A7W5DNX4_9PORP</name>
<organism evidence="6 7">
    <name type="scientific">Microbacter margulisiae</name>
    <dbReference type="NCBI Taxonomy" id="1350067"/>
    <lineage>
        <taxon>Bacteria</taxon>
        <taxon>Pseudomonadati</taxon>
        <taxon>Bacteroidota</taxon>
        <taxon>Bacteroidia</taxon>
        <taxon>Bacteroidales</taxon>
        <taxon>Porphyromonadaceae</taxon>
        <taxon>Microbacter</taxon>
    </lineage>
</organism>
<dbReference type="CDD" id="cd07185">
    <property type="entry name" value="OmpA_C-like"/>
    <property type="match status" value="1"/>
</dbReference>